<keyword evidence="2" id="KW-0963">Cytoplasm</keyword>
<evidence type="ECO:0000313" key="4">
    <source>
        <dbReference type="Proteomes" id="UP000824160"/>
    </source>
</evidence>
<dbReference type="Gene3D" id="3.30.300.20">
    <property type="match status" value="1"/>
</dbReference>
<organism evidence="3 4">
    <name type="scientific">Candidatus Faecivivens stercoripullorum</name>
    <dbReference type="NCBI Taxonomy" id="2840805"/>
    <lineage>
        <taxon>Bacteria</taxon>
        <taxon>Bacillati</taxon>
        <taxon>Bacillota</taxon>
        <taxon>Clostridia</taxon>
        <taxon>Eubacteriales</taxon>
        <taxon>Oscillospiraceae</taxon>
        <taxon>Oscillospiraceae incertae sedis</taxon>
        <taxon>Candidatus Faecivivens</taxon>
    </lineage>
</organism>
<proteinExistence type="inferred from homology"/>
<protein>
    <recommendedName>
        <fullName evidence="2">Ribosome-binding factor A</fullName>
    </recommendedName>
</protein>
<dbReference type="AlphaFoldDB" id="A0A9D1H5V0"/>
<comment type="function">
    <text evidence="2">One of several proteins that assist in the late maturation steps of the functional core of the 30S ribosomal subunit. Associates with free 30S ribosomal subunits (but not with 30S subunits that are part of 70S ribosomes or polysomes). Required for efficient processing of 16S rRNA. May interact with the 5'-terminal helix region of 16S rRNA.</text>
</comment>
<dbReference type="InterPro" id="IPR020053">
    <property type="entry name" value="Ribosome-bd_factorA_CS"/>
</dbReference>
<dbReference type="InterPro" id="IPR023799">
    <property type="entry name" value="RbfA_dom_sf"/>
</dbReference>
<reference evidence="3" key="2">
    <citation type="journal article" date="2021" name="PeerJ">
        <title>Extensive microbial diversity within the chicken gut microbiome revealed by metagenomics and culture.</title>
        <authorList>
            <person name="Gilroy R."/>
            <person name="Ravi A."/>
            <person name="Getino M."/>
            <person name="Pursley I."/>
            <person name="Horton D.L."/>
            <person name="Alikhan N.F."/>
            <person name="Baker D."/>
            <person name="Gharbi K."/>
            <person name="Hall N."/>
            <person name="Watson M."/>
            <person name="Adriaenssens E.M."/>
            <person name="Foster-Nyarko E."/>
            <person name="Jarju S."/>
            <person name="Secka A."/>
            <person name="Antonio M."/>
            <person name="Oren A."/>
            <person name="Chaudhuri R.R."/>
            <person name="La Ragione R."/>
            <person name="Hildebrand F."/>
            <person name="Pallen M.J."/>
        </authorList>
    </citation>
    <scope>NUCLEOTIDE SEQUENCE</scope>
    <source>
        <strain evidence="3">ChiBcec7-5410</strain>
    </source>
</reference>
<reference evidence="3" key="1">
    <citation type="submission" date="2020-10" db="EMBL/GenBank/DDBJ databases">
        <authorList>
            <person name="Gilroy R."/>
        </authorList>
    </citation>
    <scope>NUCLEOTIDE SEQUENCE</scope>
    <source>
        <strain evidence="3">ChiBcec7-5410</strain>
    </source>
</reference>
<evidence type="ECO:0000256" key="1">
    <source>
        <dbReference type="ARBA" id="ARBA00022517"/>
    </source>
</evidence>
<comment type="similarity">
    <text evidence="2">Belongs to the RbfA family.</text>
</comment>
<keyword evidence="1 2" id="KW-0690">Ribosome biogenesis</keyword>
<dbReference type="NCBIfam" id="TIGR00082">
    <property type="entry name" value="rbfA"/>
    <property type="match status" value="1"/>
</dbReference>
<dbReference type="GO" id="GO:0005829">
    <property type="term" value="C:cytosol"/>
    <property type="evidence" value="ECO:0007669"/>
    <property type="project" value="TreeGrafter"/>
</dbReference>
<evidence type="ECO:0000256" key="2">
    <source>
        <dbReference type="HAMAP-Rule" id="MF_00003"/>
    </source>
</evidence>
<dbReference type="EMBL" id="DVLW01000089">
    <property type="protein sequence ID" value="HIT94178.1"/>
    <property type="molecule type" value="Genomic_DNA"/>
</dbReference>
<dbReference type="PROSITE" id="PS01319">
    <property type="entry name" value="RBFA"/>
    <property type="match status" value="1"/>
</dbReference>
<dbReference type="InterPro" id="IPR015946">
    <property type="entry name" value="KH_dom-like_a/b"/>
</dbReference>
<dbReference type="InterPro" id="IPR000238">
    <property type="entry name" value="RbfA"/>
</dbReference>
<dbReference type="Pfam" id="PF02033">
    <property type="entry name" value="RBFA"/>
    <property type="match status" value="1"/>
</dbReference>
<comment type="subunit">
    <text evidence="2">Monomer. Binds 30S ribosomal subunits, but not 50S ribosomal subunits or 70S ribosomes.</text>
</comment>
<dbReference type="SUPFAM" id="SSF89919">
    <property type="entry name" value="Ribosome-binding factor A, RbfA"/>
    <property type="match status" value="1"/>
</dbReference>
<gene>
    <name evidence="2 3" type="primary">rbfA</name>
    <name evidence="3" type="ORF">IAC43_03255</name>
</gene>
<name>A0A9D1H5V0_9FIRM</name>
<accession>A0A9D1H5V0</accession>
<dbReference type="Proteomes" id="UP000824160">
    <property type="component" value="Unassembled WGS sequence"/>
</dbReference>
<dbReference type="GO" id="GO:0043024">
    <property type="term" value="F:ribosomal small subunit binding"/>
    <property type="evidence" value="ECO:0007669"/>
    <property type="project" value="TreeGrafter"/>
</dbReference>
<comment type="subcellular location">
    <subcellularLocation>
        <location evidence="2">Cytoplasm</location>
    </subcellularLocation>
</comment>
<dbReference type="HAMAP" id="MF_00003">
    <property type="entry name" value="RbfA"/>
    <property type="match status" value="1"/>
</dbReference>
<dbReference type="GO" id="GO:0030490">
    <property type="term" value="P:maturation of SSU-rRNA"/>
    <property type="evidence" value="ECO:0007669"/>
    <property type="project" value="UniProtKB-UniRule"/>
</dbReference>
<dbReference type="PANTHER" id="PTHR33515:SF1">
    <property type="entry name" value="RIBOSOME-BINDING FACTOR A, CHLOROPLASTIC-RELATED"/>
    <property type="match status" value="1"/>
</dbReference>
<evidence type="ECO:0000313" key="3">
    <source>
        <dbReference type="EMBL" id="HIT94178.1"/>
    </source>
</evidence>
<comment type="caution">
    <text evidence="3">The sequence shown here is derived from an EMBL/GenBank/DDBJ whole genome shotgun (WGS) entry which is preliminary data.</text>
</comment>
<sequence>MANYRIGRLGEDIKRELSALLRELKDPRISPMTSILRCEVSPDGSHCKVNVSAIEGEDATKETCKGLTSASGYLRREIGSRLHLRKCPELHFVADNSIAYSAHINEILHKIADQRAESSADEEQSEDLED</sequence>
<dbReference type="PANTHER" id="PTHR33515">
    <property type="entry name" value="RIBOSOME-BINDING FACTOR A, CHLOROPLASTIC-RELATED"/>
    <property type="match status" value="1"/>
</dbReference>